<dbReference type="RefSeq" id="WP_210551035.1">
    <property type="nucleotide sequence ID" value="NZ_JARAYT010000010.1"/>
</dbReference>
<protein>
    <submittedName>
        <fullName evidence="2">Uncharacterized protein</fullName>
    </submittedName>
</protein>
<feature type="region of interest" description="Disordered" evidence="1">
    <location>
        <begin position="230"/>
        <end position="256"/>
    </location>
</feature>
<dbReference type="EMBL" id="JARAYU010000018">
    <property type="protein sequence ID" value="MDX3705229.1"/>
    <property type="molecule type" value="Genomic_DNA"/>
</dbReference>
<name>A0ABU4NTT0_9ACTN</name>
<sequence>MLQHTVPAVVDTRTWDGTRDPALITWLGEDTHRFDGHQLVLQTSDGDVYPEPGWTLLRWPDGDLTAMSTRAAAKRLTPTTEQQAMRAYGIETLGRIADEACDKAFRLRGQLDNAQTTCRITASLARDSEAAVQRVIDLYERWVKAGPPPLGTSINRWWDSRLAELRAAVLPEGQAAPAGLRGQVEVLRNDLRGITGARWIADALDKILNPPPPIKCSHCQDHRVVPDLNTRDHNGYPHPKPCPLCQANQPAPEKEA</sequence>
<dbReference type="Proteomes" id="UP001271274">
    <property type="component" value="Unassembled WGS sequence"/>
</dbReference>
<evidence type="ECO:0000313" key="3">
    <source>
        <dbReference type="Proteomes" id="UP001271274"/>
    </source>
</evidence>
<comment type="caution">
    <text evidence="2">The sequence shown here is derived from an EMBL/GenBank/DDBJ whole genome shotgun (WGS) entry which is preliminary data.</text>
</comment>
<accession>A0ABU4NTT0</accession>
<proteinExistence type="predicted"/>
<evidence type="ECO:0000256" key="1">
    <source>
        <dbReference type="SAM" id="MobiDB-lite"/>
    </source>
</evidence>
<organism evidence="2 3">
    <name type="scientific">Streptomyces europaeiscabiei</name>
    <dbReference type="NCBI Taxonomy" id="146819"/>
    <lineage>
        <taxon>Bacteria</taxon>
        <taxon>Bacillati</taxon>
        <taxon>Actinomycetota</taxon>
        <taxon>Actinomycetes</taxon>
        <taxon>Kitasatosporales</taxon>
        <taxon>Streptomycetaceae</taxon>
        <taxon>Streptomyces</taxon>
    </lineage>
</organism>
<reference evidence="2 3" key="1">
    <citation type="journal article" date="2023" name="Microb. Genom.">
        <title>Mesoterricola silvestris gen. nov., sp. nov., Mesoterricola sediminis sp. nov., Geothrix oryzae sp. nov., Geothrix edaphica sp. nov., Geothrix rubra sp. nov., and Geothrix limicola sp. nov., six novel members of Acidobacteriota isolated from soils.</title>
        <authorList>
            <person name="Weisberg A.J."/>
            <person name="Pearce E."/>
            <person name="Kramer C.G."/>
            <person name="Chang J.H."/>
            <person name="Clarke C.R."/>
        </authorList>
    </citation>
    <scope>NUCLEOTIDE SEQUENCE [LARGE SCALE GENOMIC DNA]</scope>
    <source>
        <strain evidence="2 3">ID09-01A</strain>
    </source>
</reference>
<evidence type="ECO:0000313" key="2">
    <source>
        <dbReference type="EMBL" id="MDX3705229.1"/>
    </source>
</evidence>
<gene>
    <name evidence="2" type="ORF">PV662_36900</name>
</gene>
<keyword evidence="3" id="KW-1185">Reference proteome</keyword>